<dbReference type="GO" id="GO:0050567">
    <property type="term" value="F:glutaminyl-tRNA synthase (glutamine-hydrolyzing) activity"/>
    <property type="evidence" value="ECO:0007669"/>
    <property type="project" value="UniProtKB-UniRule"/>
</dbReference>
<dbReference type="Gene3D" id="3.90.1300.10">
    <property type="entry name" value="Amidase signature (AS) domain"/>
    <property type="match status" value="1"/>
</dbReference>
<evidence type="ECO:0000256" key="6">
    <source>
        <dbReference type="ARBA" id="ARBA00047407"/>
    </source>
</evidence>
<comment type="similarity">
    <text evidence="1 7">Belongs to the amidase family. GatA subfamily.</text>
</comment>
<dbReference type="NCBIfam" id="TIGR00132">
    <property type="entry name" value="gatA"/>
    <property type="match status" value="1"/>
</dbReference>
<evidence type="ECO:0000256" key="3">
    <source>
        <dbReference type="ARBA" id="ARBA00022741"/>
    </source>
</evidence>
<feature type="active site" description="Charge relay system" evidence="7">
    <location>
        <position position="79"/>
    </location>
</feature>
<dbReference type="HAMAP" id="MF_00120">
    <property type="entry name" value="GatA"/>
    <property type="match status" value="1"/>
</dbReference>
<comment type="subunit">
    <text evidence="7">Heterotrimer of A, B and C subunits.</text>
</comment>
<dbReference type="InterPro" id="IPR004412">
    <property type="entry name" value="GatA"/>
</dbReference>
<dbReference type="SUPFAM" id="SSF75304">
    <property type="entry name" value="Amidase signature (AS) enzymes"/>
    <property type="match status" value="1"/>
</dbReference>
<dbReference type="InterPro" id="IPR036928">
    <property type="entry name" value="AS_sf"/>
</dbReference>
<feature type="active site" description="Acyl-ester intermediate" evidence="7">
    <location>
        <position position="178"/>
    </location>
</feature>
<protein>
    <recommendedName>
        <fullName evidence="7">Glutamyl-tRNA(Gln) amidotransferase subunit A</fullName>
        <shortName evidence="7">Glu-ADT subunit A</shortName>
        <ecNumber evidence="7">6.3.5.7</ecNumber>
    </recommendedName>
</protein>
<evidence type="ECO:0000256" key="2">
    <source>
        <dbReference type="ARBA" id="ARBA00022598"/>
    </source>
</evidence>
<dbReference type="EC" id="6.3.5.7" evidence="7"/>
<comment type="catalytic activity">
    <reaction evidence="6 7">
        <text>L-glutamyl-tRNA(Gln) + L-glutamine + ATP + H2O = L-glutaminyl-tRNA(Gln) + L-glutamate + ADP + phosphate + H(+)</text>
        <dbReference type="Rhea" id="RHEA:17521"/>
        <dbReference type="Rhea" id="RHEA-COMP:9681"/>
        <dbReference type="Rhea" id="RHEA-COMP:9684"/>
        <dbReference type="ChEBI" id="CHEBI:15377"/>
        <dbReference type="ChEBI" id="CHEBI:15378"/>
        <dbReference type="ChEBI" id="CHEBI:29985"/>
        <dbReference type="ChEBI" id="CHEBI:30616"/>
        <dbReference type="ChEBI" id="CHEBI:43474"/>
        <dbReference type="ChEBI" id="CHEBI:58359"/>
        <dbReference type="ChEBI" id="CHEBI:78520"/>
        <dbReference type="ChEBI" id="CHEBI:78521"/>
        <dbReference type="ChEBI" id="CHEBI:456216"/>
        <dbReference type="EC" id="6.3.5.7"/>
    </reaction>
</comment>
<dbReference type="InterPro" id="IPR020556">
    <property type="entry name" value="Amidase_CS"/>
</dbReference>
<dbReference type="AlphaFoldDB" id="A0A1G2HJ86"/>
<evidence type="ECO:0000313" key="9">
    <source>
        <dbReference type="EMBL" id="OGZ62330.1"/>
    </source>
</evidence>
<organism evidence="9 10">
    <name type="scientific">Candidatus Staskawiczbacteria bacterium RIFCSPHIGHO2_01_FULL_34_27</name>
    <dbReference type="NCBI Taxonomy" id="1802199"/>
    <lineage>
        <taxon>Bacteria</taxon>
        <taxon>Candidatus Staskawicziibacteriota</taxon>
    </lineage>
</organism>
<evidence type="ECO:0000259" key="8">
    <source>
        <dbReference type="Pfam" id="PF01425"/>
    </source>
</evidence>
<comment type="caution">
    <text evidence="9">The sequence shown here is derived from an EMBL/GenBank/DDBJ whole genome shotgun (WGS) entry which is preliminary data.</text>
</comment>
<feature type="domain" description="Amidase" evidence="8">
    <location>
        <begin position="24"/>
        <end position="461"/>
    </location>
</feature>
<dbReference type="InterPro" id="IPR023631">
    <property type="entry name" value="Amidase_dom"/>
</dbReference>
<reference evidence="9 10" key="1">
    <citation type="journal article" date="2016" name="Nat. Commun.">
        <title>Thousands of microbial genomes shed light on interconnected biogeochemical processes in an aquifer system.</title>
        <authorList>
            <person name="Anantharaman K."/>
            <person name="Brown C.T."/>
            <person name="Hug L.A."/>
            <person name="Sharon I."/>
            <person name="Castelle C.J."/>
            <person name="Probst A.J."/>
            <person name="Thomas B.C."/>
            <person name="Singh A."/>
            <person name="Wilkins M.J."/>
            <person name="Karaoz U."/>
            <person name="Brodie E.L."/>
            <person name="Williams K.H."/>
            <person name="Hubbard S.S."/>
            <person name="Banfield J.F."/>
        </authorList>
    </citation>
    <scope>NUCLEOTIDE SEQUENCE [LARGE SCALE GENOMIC DNA]</scope>
</reference>
<evidence type="ECO:0000313" key="10">
    <source>
        <dbReference type="Proteomes" id="UP000178991"/>
    </source>
</evidence>
<gene>
    <name evidence="7 9" type="primary">gatA</name>
    <name evidence="9" type="ORF">A2639_00785</name>
</gene>
<keyword evidence="2 7" id="KW-0436">Ligase</keyword>
<dbReference type="PROSITE" id="PS00571">
    <property type="entry name" value="AMIDASES"/>
    <property type="match status" value="1"/>
</dbReference>
<accession>A0A1G2HJ86</accession>
<name>A0A1G2HJ86_9BACT</name>
<dbReference type="PANTHER" id="PTHR11895:SF151">
    <property type="entry name" value="GLUTAMYL-TRNA(GLN) AMIDOTRANSFERASE SUBUNIT A"/>
    <property type="match status" value="1"/>
</dbReference>
<dbReference type="GO" id="GO:0005524">
    <property type="term" value="F:ATP binding"/>
    <property type="evidence" value="ECO:0007669"/>
    <property type="project" value="UniProtKB-KW"/>
</dbReference>
<sequence>MDLTKLTIREAHEGLKNKKFTSRELTQAFLDRIKEKDREVAAYLSITEELALEQANKADKIIANSKDFPMLLGIPCAIKDNILVKYQKCTAGSRILENYIAPYNATVINKLVENGAVIIGKTNLDEFAMGVSTENSVFFTTKNPHDLERVPGGSSGGSAASVAADEAMYALGTDTGGSIRLPASFCGVVGLNPTYGAVSRYGAIAMASSLDQIGPIAKTVEDAKIIFEAISGKDPLDSTSADYIFKESSVDLKGLRIGVPKEYLAEGLDPEVEKIVKNAIVKAKEKGAEIIDISLPTTEYAIACYYIIVPSEVSSNLARYDGIKYGLSESSENLLDVYLKTRGRGFGTEVKRRILIGTYSLSSGYYDAYYKKAQEARELIKEDFKKAFEKVDVIFSPVSPIPAFKIGEKANDPLSMYLMDIYTCPVKLAGVPAISLPAGKIGNLPVGLQIIGNHFEENKILSVAAQMENMLK</sequence>
<comment type="function">
    <text evidence="7">Allows the formation of correctly charged Gln-tRNA(Gln) through the transamidation of misacylated Glu-tRNA(Gln) in organisms which lack glutaminyl-tRNA synthetase. The reaction takes place in the presence of glutamine and ATP through an activated gamma-phospho-Glu-tRNA(Gln).</text>
</comment>
<proteinExistence type="inferred from homology"/>
<evidence type="ECO:0000256" key="1">
    <source>
        <dbReference type="ARBA" id="ARBA00008069"/>
    </source>
</evidence>
<dbReference type="GO" id="GO:0016740">
    <property type="term" value="F:transferase activity"/>
    <property type="evidence" value="ECO:0007669"/>
    <property type="project" value="UniProtKB-KW"/>
</dbReference>
<dbReference type="Proteomes" id="UP000178991">
    <property type="component" value="Unassembled WGS sequence"/>
</dbReference>
<evidence type="ECO:0000256" key="5">
    <source>
        <dbReference type="ARBA" id="ARBA00022917"/>
    </source>
</evidence>
<keyword evidence="3 7" id="KW-0547">Nucleotide-binding</keyword>
<keyword evidence="9" id="KW-0808">Transferase</keyword>
<evidence type="ECO:0000256" key="4">
    <source>
        <dbReference type="ARBA" id="ARBA00022840"/>
    </source>
</evidence>
<evidence type="ECO:0000256" key="7">
    <source>
        <dbReference type="HAMAP-Rule" id="MF_00120"/>
    </source>
</evidence>
<dbReference type="Pfam" id="PF01425">
    <property type="entry name" value="Amidase"/>
    <property type="match status" value="1"/>
</dbReference>
<feature type="active site" description="Charge relay system" evidence="7">
    <location>
        <position position="154"/>
    </location>
</feature>
<keyword evidence="4 7" id="KW-0067">ATP-binding</keyword>
<dbReference type="GO" id="GO:0006412">
    <property type="term" value="P:translation"/>
    <property type="evidence" value="ECO:0007669"/>
    <property type="project" value="UniProtKB-UniRule"/>
</dbReference>
<dbReference type="EMBL" id="MHOL01000023">
    <property type="protein sequence ID" value="OGZ62330.1"/>
    <property type="molecule type" value="Genomic_DNA"/>
</dbReference>
<dbReference type="GO" id="GO:0030956">
    <property type="term" value="C:glutamyl-tRNA(Gln) amidotransferase complex"/>
    <property type="evidence" value="ECO:0007669"/>
    <property type="project" value="InterPro"/>
</dbReference>
<dbReference type="PANTHER" id="PTHR11895">
    <property type="entry name" value="TRANSAMIDASE"/>
    <property type="match status" value="1"/>
</dbReference>
<dbReference type="InterPro" id="IPR000120">
    <property type="entry name" value="Amidase"/>
</dbReference>
<keyword evidence="5 7" id="KW-0648">Protein biosynthesis</keyword>